<feature type="transmembrane region" description="Helical" evidence="1">
    <location>
        <begin position="55"/>
        <end position="75"/>
    </location>
</feature>
<accession>A0A1Z4KJC6</accession>
<name>A0A1Z4KJC6_ANAVA</name>
<feature type="transmembrane region" description="Helical" evidence="1">
    <location>
        <begin position="81"/>
        <end position="103"/>
    </location>
</feature>
<gene>
    <name evidence="2" type="ORF">NIES23_18720</name>
</gene>
<dbReference type="Proteomes" id="UP000217507">
    <property type="component" value="Chromosome"/>
</dbReference>
<evidence type="ECO:0000313" key="2">
    <source>
        <dbReference type="EMBL" id="BAY69081.1"/>
    </source>
</evidence>
<dbReference type="AlphaFoldDB" id="A0A1Z4KJC6"/>
<evidence type="ECO:0000256" key="1">
    <source>
        <dbReference type="SAM" id="Phobius"/>
    </source>
</evidence>
<reference evidence="2 3" key="1">
    <citation type="submission" date="2017-06" db="EMBL/GenBank/DDBJ databases">
        <title>Genome sequencing of cyanobaciteial culture collection at National Institute for Environmental Studies (NIES).</title>
        <authorList>
            <person name="Hirose Y."/>
            <person name="Shimura Y."/>
            <person name="Fujisawa T."/>
            <person name="Nakamura Y."/>
            <person name="Kawachi M."/>
        </authorList>
    </citation>
    <scope>NUCLEOTIDE SEQUENCE [LARGE SCALE GENOMIC DNA]</scope>
    <source>
        <strain evidence="2 3">NIES-23</strain>
    </source>
</reference>
<keyword evidence="1" id="KW-0812">Transmembrane</keyword>
<organism evidence="2 3">
    <name type="scientific">Trichormus variabilis NIES-23</name>
    <dbReference type="NCBI Taxonomy" id="1973479"/>
    <lineage>
        <taxon>Bacteria</taxon>
        <taxon>Bacillati</taxon>
        <taxon>Cyanobacteriota</taxon>
        <taxon>Cyanophyceae</taxon>
        <taxon>Nostocales</taxon>
        <taxon>Nostocaceae</taxon>
        <taxon>Trichormus</taxon>
    </lineage>
</organism>
<protein>
    <submittedName>
        <fullName evidence="2">Uncharacterized protein</fullName>
    </submittedName>
</protein>
<keyword evidence="1" id="KW-0472">Membrane</keyword>
<keyword evidence="1" id="KW-1133">Transmembrane helix</keyword>
<sequence length="230" mass="25727">MLTPQEYPVVQPDLMGLEISKGELRRLTGVSPERVLRPGAIANRQQRLKFWQNEISLVFVLSIVIVGLIYGLIILPAIGSAISLGIILFIIVAVVLLLGRSLWQRLQTPKVLIKLLDAVDHYHALIVAVDVNDQLAVSGDLDNSLDDREQVITTLQLLREDLVQALKTARLLRDNKKLLANQQELFVNNVTNIQAIKDSTQASEYGQIINQLLQIDLDVQAELRKLQSQC</sequence>
<proteinExistence type="predicted"/>
<dbReference type="EMBL" id="AP018216">
    <property type="protein sequence ID" value="BAY69081.1"/>
    <property type="molecule type" value="Genomic_DNA"/>
</dbReference>
<evidence type="ECO:0000313" key="3">
    <source>
        <dbReference type="Proteomes" id="UP000217507"/>
    </source>
</evidence>